<dbReference type="GO" id="GO:0005975">
    <property type="term" value="P:carbohydrate metabolic process"/>
    <property type="evidence" value="ECO:0007669"/>
    <property type="project" value="InterPro"/>
</dbReference>
<keyword evidence="4" id="KW-0547">Nucleotide-binding</keyword>
<dbReference type="EMBL" id="WNCL01000003">
    <property type="protein sequence ID" value="MTU42377.1"/>
    <property type="molecule type" value="Genomic_DNA"/>
</dbReference>
<proteinExistence type="predicted"/>
<keyword evidence="2 9" id="KW-0808">Transferase</keyword>
<evidence type="ECO:0000256" key="4">
    <source>
        <dbReference type="ARBA" id="ARBA00022741"/>
    </source>
</evidence>
<keyword evidence="6" id="KW-0119">Carbohydrate metabolism</keyword>
<dbReference type="RefSeq" id="WP_008810187.1">
    <property type="nucleotide sequence ID" value="NZ_CAJUON010000002.1"/>
</dbReference>
<dbReference type="EC" id="2.7.7.70" evidence="1"/>
<dbReference type="GO" id="GO:0016773">
    <property type="term" value="F:phosphotransferase activity, alcohol group as acceptor"/>
    <property type="evidence" value="ECO:0007669"/>
    <property type="project" value="InterPro"/>
</dbReference>
<comment type="catalytic activity">
    <reaction evidence="7">
        <text>D-glycero-beta-D-manno-heptose 1-phosphate + ATP + H(+) = ADP-D-glycero-beta-D-manno-heptose + diphosphate</text>
        <dbReference type="Rhea" id="RHEA:27465"/>
        <dbReference type="ChEBI" id="CHEBI:15378"/>
        <dbReference type="ChEBI" id="CHEBI:30616"/>
        <dbReference type="ChEBI" id="CHEBI:33019"/>
        <dbReference type="ChEBI" id="CHEBI:59967"/>
        <dbReference type="ChEBI" id="CHEBI:61593"/>
        <dbReference type="EC" id="2.7.7.70"/>
    </reaction>
</comment>
<keyword evidence="5" id="KW-0067">ATP-binding</keyword>
<evidence type="ECO:0000256" key="3">
    <source>
        <dbReference type="ARBA" id="ARBA00022695"/>
    </source>
</evidence>
<evidence type="ECO:0000256" key="6">
    <source>
        <dbReference type="ARBA" id="ARBA00023277"/>
    </source>
</evidence>
<sequence length="164" mass="18079">MSQHLPPPPFEKKIVSFEKLEEFVRKLPHPVVLTNGVFDILHRGHVTYLAQAASLGASLVVAVNSDESVRMLGKGPDRPINSENDRAAVLAALESTACVVIFKDKVPLEVVKKVRPDIYVKGGDYEISQLPEAEIVHSYGGKVVTVAFDYDRSTTKLLNKVRSK</sequence>
<name>A0A6I3RXL6_9BURK</name>
<evidence type="ECO:0000256" key="1">
    <source>
        <dbReference type="ARBA" id="ARBA00012519"/>
    </source>
</evidence>
<evidence type="ECO:0000259" key="8">
    <source>
        <dbReference type="Pfam" id="PF01467"/>
    </source>
</evidence>
<organism evidence="9 10">
    <name type="scientific">Parasutterella excrementihominis</name>
    <dbReference type="NCBI Taxonomy" id="487175"/>
    <lineage>
        <taxon>Bacteria</taxon>
        <taxon>Pseudomonadati</taxon>
        <taxon>Pseudomonadota</taxon>
        <taxon>Betaproteobacteria</taxon>
        <taxon>Burkholderiales</taxon>
        <taxon>Sutterellaceae</taxon>
        <taxon>Parasutterella</taxon>
    </lineage>
</organism>
<dbReference type="GeneID" id="43349839"/>
<evidence type="ECO:0000256" key="5">
    <source>
        <dbReference type="ARBA" id="ARBA00022840"/>
    </source>
</evidence>
<protein>
    <recommendedName>
        <fullName evidence="1">D-glycero-beta-D-manno-heptose 1-phosphate adenylyltransferase</fullName>
        <ecNumber evidence="1">2.7.7.70</ecNumber>
    </recommendedName>
</protein>
<dbReference type="GO" id="GO:0005524">
    <property type="term" value="F:ATP binding"/>
    <property type="evidence" value="ECO:0007669"/>
    <property type="project" value="UniProtKB-KW"/>
</dbReference>
<dbReference type="Gene3D" id="3.40.50.620">
    <property type="entry name" value="HUPs"/>
    <property type="match status" value="1"/>
</dbReference>
<dbReference type="NCBIfam" id="TIGR00125">
    <property type="entry name" value="cyt_tran_rel"/>
    <property type="match status" value="1"/>
</dbReference>
<evidence type="ECO:0000256" key="7">
    <source>
        <dbReference type="ARBA" id="ARBA00047428"/>
    </source>
</evidence>
<dbReference type="SUPFAM" id="SSF52374">
    <property type="entry name" value="Nucleotidylyl transferase"/>
    <property type="match status" value="1"/>
</dbReference>
<dbReference type="GO" id="GO:0016779">
    <property type="term" value="F:nucleotidyltransferase activity"/>
    <property type="evidence" value="ECO:0007669"/>
    <property type="project" value="UniProtKB-KW"/>
</dbReference>
<gene>
    <name evidence="9" type="primary">rfaE2</name>
    <name evidence="9" type="ORF">GMD42_01825</name>
</gene>
<reference evidence="9 10" key="1">
    <citation type="journal article" date="2019" name="Nat. Med.">
        <title>A library of human gut bacterial isolates paired with longitudinal multiomics data enables mechanistic microbiome research.</title>
        <authorList>
            <person name="Poyet M."/>
            <person name="Groussin M."/>
            <person name="Gibbons S.M."/>
            <person name="Avila-Pacheco J."/>
            <person name="Jiang X."/>
            <person name="Kearney S.M."/>
            <person name="Perrotta A.R."/>
            <person name="Berdy B."/>
            <person name="Zhao S."/>
            <person name="Lieberman T.D."/>
            <person name="Swanson P.K."/>
            <person name="Smith M."/>
            <person name="Roesemann S."/>
            <person name="Alexander J.E."/>
            <person name="Rich S.A."/>
            <person name="Livny J."/>
            <person name="Vlamakis H."/>
            <person name="Clish C."/>
            <person name="Bullock K."/>
            <person name="Deik A."/>
            <person name="Scott J."/>
            <person name="Pierce K.A."/>
            <person name="Xavier R.J."/>
            <person name="Alm E.J."/>
        </authorList>
    </citation>
    <scope>NUCLEOTIDE SEQUENCE [LARGE SCALE GENOMIC DNA]</scope>
    <source>
        <strain evidence="9 10">BIOML-A2</strain>
    </source>
</reference>
<dbReference type="NCBIfam" id="TIGR02199">
    <property type="entry name" value="rfaE_dom_II"/>
    <property type="match status" value="1"/>
</dbReference>
<dbReference type="InterPro" id="IPR004821">
    <property type="entry name" value="Cyt_trans-like"/>
</dbReference>
<dbReference type="Proteomes" id="UP000462362">
    <property type="component" value="Unassembled WGS sequence"/>
</dbReference>
<dbReference type="AlphaFoldDB" id="A0A6I3RXL6"/>
<dbReference type="PANTHER" id="PTHR43793">
    <property type="entry name" value="FAD SYNTHASE"/>
    <property type="match status" value="1"/>
</dbReference>
<evidence type="ECO:0000313" key="10">
    <source>
        <dbReference type="Proteomes" id="UP000462362"/>
    </source>
</evidence>
<keyword evidence="3 9" id="KW-0548">Nucleotidyltransferase</keyword>
<accession>A0A6I3RXL6</accession>
<evidence type="ECO:0000256" key="2">
    <source>
        <dbReference type="ARBA" id="ARBA00022679"/>
    </source>
</evidence>
<evidence type="ECO:0000313" key="9">
    <source>
        <dbReference type="EMBL" id="MTU42377.1"/>
    </source>
</evidence>
<dbReference type="Pfam" id="PF01467">
    <property type="entry name" value="CTP_transf_like"/>
    <property type="match status" value="1"/>
</dbReference>
<dbReference type="InterPro" id="IPR014729">
    <property type="entry name" value="Rossmann-like_a/b/a_fold"/>
</dbReference>
<comment type="caution">
    <text evidence="9">The sequence shown here is derived from an EMBL/GenBank/DDBJ whole genome shotgun (WGS) entry which is preliminary data.</text>
</comment>
<feature type="domain" description="Cytidyltransferase-like" evidence="8">
    <location>
        <begin position="33"/>
        <end position="140"/>
    </location>
</feature>
<dbReference type="PANTHER" id="PTHR43793:SF2">
    <property type="entry name" value="BIFUNCTIONAL PROTEIN HLDE"/>
    <property type="match status" value="1"/>
</dbReference>
<dbReference type="InterPro" id="IPR050385">
    <property type="entry name" value="Archaeal_FAD_synthase"/>
</dbReference>
<dbReference type="InterPro" id="IPR011914">
    <property type="entry name" value="RfaE_dom_II"/>
</dbReference>